<accession>A0A2T0W2D4</accession>
<gene>
    <name evidence="3" type="ORF">CLV38_12334</name>
</gene>
<organism evidence="3 4">
    <name type="scientific">Alkalibacterium olivapovliticus</name>
    <dbReference type="NCBI Taxonomy" id="99907"/>
    <lineage>
        <taxon>Bacteria</taxon>
        <taxon>Bacillati</taxon>
        <taxon>Bacillota</taxon>
        <taxon>Bacilli</taxon>
        <taxon>Lactobacillales</taxon>
        <taxon>Carnobacteriaceae</taxon>
        <taxon>Alkalibacterium</taxon>
    </lineage>
</organism>
<reference evidence="3 4" key="1">
    <citation type="submission" date="2018-03" db="EMBL/GenBank/DDBJ databases">
        <title>Genomic Encyclopedia of Archaeal and Bacterial Type Strains, Phase II (KMG-II): from individual species to whole genera.</title>
        <authorList>
            <person name="Goeker M."/>
        </authorList>
    </citation>
    <scope>NUCLEOTIDE SEQUENCE [LARGE SCALE GENOMIC DNA]</scope>
    <source>
        <strain evidence="3 4">DSM 13175</strain>
    </source>
</reference>
<dbReference type="SUPFAM" id="SSF53474">
    <property type="entry name" value="alpha/beta-Hydrolases"/>
    <property type="match status" value="1"/>
</dbReference>
<evidence type="ECO:0000259" key="2">
    <source>
        <dbReference type="Pfam" id="PF20434"/>
    </source>
</evidence>
<dbReference type="InterPro" id="IPR029058">
    <property type="entry name" value="AB_hydrolase_fold"/>
</dbReference>
<keyword evidence="4" id="KW-1185">Reference proteome</keyword>
<dbReference type="PANTHER" id="PTHR48081">
    <property type="entry name" value="AB HYDROLASE SUPERFAMILY PROTEIN C4A8.06C"/>
    <property type="match status" value="1"/>
</dbReference>
<evidence type="ECO:0000313" key="4">
    <source>
        <dbReference type="Proteomes" id="UP000238205"/>
    </source>
</evidence>
<dbReference type="AlphaFoldDB" id="A0A2T0W2D4"/>
<dbReference type="GO" id="GO:0016787">
    <property type="term" value="F:hydrolase activity"/>
    <property type="evidence" value="ECO:0007669"/>
    <property type="project" value="UniProtKB-KW"/>
</dbReference>
<evidence type="ECO:0000313" key="3">
    <source>
        <dbReference type="EMBL" id="PRY79352.1"/>
    </source>
</evidence>
<dbReference type="Pfam" id="PF20434">
    <property type="entry name" value="BD-FAE"/>
    <property type="match status" value="1"/>
</dbReference>
<name>A0A2T0W2D4_9LACT</name>
<keyword evidence="1 3" id="KW-0378">Hydrolase</keyword>
<dbReference type="InterPro" id="IPR050300">
    <property type="entry name" value="GDXG_lipolytic_enzyme"/>
</dbReference>
<proteinExistence type="predicted"/>
<dbReference type="EMBL" id="PVTO01000023">
    <property type="protein sequence ID" value="PRY79352.1"/>
    <property type="molecule type" value="Genomic_DNA"/>
</dbReference>
<dbReference type="Proteomes" id="UP000238205">
    <property type="component" value="Unassembled WGS sequence"/>
</dbReference>
<comment type="caution">
    <text evidence="3">The sequence shown here is derived from an EMBL/GenBank/DDBJ whole genome shotgun (WGS) entry which is preliminary data.</text>
</comment>
<feature type="domain" description="BD-FAE-like" evidence="2">
    <location>
        <begin position="10"/>
        <end position="144"/>
    </location>
</feature>
<protein>
    <submittedName>
        <fullName evidence="3">Alpha/beta hydrolase family protein</fullName>
    </submittedName>
</protein>
<dbReference type="InterPro" id="IPR049492">
    <property type="entry name" value="BD-FAE-like_dom"/>
</dbReference>
<dbReference type="OrthoDB" id="9815425at2"/>
<dbReference type="Gene3D" id="3.40.50.1820">
    <property type="entry name" value="alpha/beta hydrolase"/>
    <property type="match status" value="1"/>
</dbReference>
<evidence type="ECO:0000256" key="1">
    <source>
        <dbReference type="ARBA" id="ARBA00022801"/>
    </source>
</evidence>
<dbReference type="RefSeq" id="WP_106195209.1">
    <property type="nucleotide sequence ID" value="NZ_PVTO01000023.1"/>
</dbReference>
<sequence>MDEGLELRFDVYTPLEDAADLPGEGATLIRIHGGGWDTGGKGEGNFPQMNKYFAAQGYVVFDVQYGLNDQDQFVEFAEVADEVAGAFSIDDMVRHLGLFTTYLADHHEEYGADIDSVFISGGSAGGHLGNALGLSGNQYDDTIDSRLTVSGLIPFYPANGLAQYRDLTGEEGLVDPALMVEEDSPPALIYQGDKDAIVDPQVAKLFREAYLEQGNTESAIIWMPYGAHGSDLYFSGFYNQTFIYYMERFMYQYR</sequence>